<organism evidence="1 2">
    <name type="scientific">Pectobacterium parmentieri</name>
    <dbReference type="NCBI Taxonomy" id="1905730"/>
    <lineage>
        <taxon>Bacteria</taxon>
        <taxon>Pseudomonadati</taxon>
        <taxon>Pseudomonadota</taxon>
        <taxon>Gammaproteobacteria</taxon>
        <taxon>Enterobacterales</taxon>
        <taxon>Pectobacteriaceae</taxon>
        <taxon>Pectobacterium</taxon>
    </lineage>
</organism>
<evidence type="ECO:0000313" key="1">
    <source>
        <dbReference type="EMBL" id="AFI92022.1"/>
    </source>
</evidence>
<dbReference type="STRING" id="1905730.W5S_3959"/>
<dbReference type="InterPro" id="IPR045646">
    <property type="entry name" value="DUF6402"/>
</dbReference>
<dbReference type="RefSeq" id="WP_014701462.1">
    <property type="nucleotide sequence ID" value="NC_017845.1"/>
</dbReference>
<gene>
    <name evidence="1" type="ordered locus">W5S_3959</name>
</gene>
<dbReference type="EMBL" id="CP003415">
    <property type="protein sequence ID" value="AFI92022.1"/>
    <property type="molecule type" value="Genomic_DNA"/>
</dbReference>
<sequence length="296" mass="33924">MVVATSKTSPTSNAEGKKIDVDVFHIDQIPDAMDKMGWKIAPQLMRHWFSLSPADKWTIDRKNSLLNTDARTLKTSEYNDSIVKMDWALRYSQVYEKYEYLIKNWNTPKGIELLKYRLKSLGYVPGESIKLGYNDSAIVLDASAQVNIIQVGSTMDTINDWYGAIGKANLKVAVRGYTSVYERKPIFVLEAIGTYIKDTYDFVDEKIMDSIDIEKPEPLGVWGKDYILTKAETAIYLSSYSAGLFGFLAREYLGFVPVWNSDFRKWQDKHNSGSDFIVFSDVFWTLPSENKRMIFL</sequence>
<dbReference type="Proteomes" id="UP000008044">
    <property type="component" value="Chromosome"/>
</dbReference>
<protein>
    <submittedName>
        <fullName evidence="1">Uncharacterized protein</fullName>
    </submittedName>
</protein>
<dbReference type="Pfam" id="PF19940">
    <property type="entry name" value="DUF6402"/>
    <property type="match status" value="1"/>
</dbReference>
<reference evidence="1 2" key="1">
    <citation type="journal article" date="2012" name="J. Bacteriol.">
        <title>Genome sequence of Pectobacterium sp. strain SCC3193.</title>
        <authorList>
            <person name="Koskinen J.P."/>
            <person name="Laine P."/>
            <person name="Niemi O."/>
            <person name="Nykyri J."/>
            <person name="Harjunpaa H."/>
            <person name="Auvinen P."/>
            <person name="Paulin L."/>
            <person name="Pirhonen M."/>
            <person name="Palva T."/>
            <person name="Holm L."/>
        </authorList>
    </citation>
    <scope>NUCLEOTIDE SEQUENCE [LARGE SCALE GENOMIC DNA]</scope>
    <source>
        <strain evidence="1 2">SCC3193</strain>
    </source>
</reference>
<evidence type="ECO:0000313" key="2">
    <source>
        <dbReference type="Proteomes" id="UP000008044"/>
    </source>
</evidence>
<dbReference type="HOGENOM" id="CLU_055409_0_0_6"/>
<dbReference type="eggNOG" id="ENOG5030JIC">
    <property type="taxonomic scope" value="Bacteria"/>
</dbReference>
<dbReference type="AlphaFoldDB" id="A0A0H3IA27"/>
<proteinExistence type="predicted"/>
<dbReference type="PATRIC" id="fig|1166016.3.peg.4027"/>
<name>A0A0H3IA27_PECPM</name>
<dbReference type="KEGG" id="pec:W5S_3959"/>
<accession>A0A0H3IA27</accession>